<evidence type="ECO:0000313" key="2">
    <source>
        <dbReference type="EMBL" id="RST59638.1"/>
    </source>
</evidence>
<gene>
    <name evidence="2" type="ORF">D5F11_011055</name>
    <name evidence="1" type="ORF">J6TS1_36650</name>
</gene>
<reference evidence="1 4" key="2">
    <citation type="submission" date="2021-03" db="EMBL/GenBank/DDBJ databases">
        <title>Antimicrobial resistance genes in bacteria isolated from Japanese honey, and their potential for conferring macrolide and lincosamide resistance in the American foulbrood pathogen Paenibacillus larvae.</title>
        <authorList>
            <person name="Okamoto M."/>
            <person name="Kumagai M."/>
            <person name="Kanamori H."/>
            <person name="Takamatsu D."/>
        </authorList>
    </citation>
    <scope>NUCLEOTIDE SEQUENCE [LARGE SCALE GENOMIC DNA]</scope>
    <source>
        <strain evidence="1 4">J6TS1</strain>
    </source>
</reference>
<reference evidence="2 3" key="1">
    <citation type="submission" date="2018-12" db="EMBL/GenBank/DDBJ databases">
        <authorList>
            <person name="Sun L."/>
            <person name="Chen Z."/>
        </authorList>
    </citation>
    <scope>NUCLEOTIDE SEQUENCE [LARGE SCALE GENOMIC DNA]</scope>
    <source>
        <strain evidence="2 3">LMG 29736</strain>
    </source>
</reference>
<dbReference type="OrthoDB" id="2938417at2"/>
<dbReference type="RefSeq" id="WP_120116431.1">
    <property type="nucleotide sequence ID" value="NZ_BORI01000002.1"/>
</dbReference>
<evidence type="ECO:0000313" key="4">
    <source>
        <dbReference type="Proteomes" id="UP000680670"/>
    </source>
</evidence>
<evidence type="ECO:0000313" key="1">
    <source>
        <dbReference type="EMBL" id="GIN97795.1"/>
    </source>
</evidence>
<accession>A0A429X871</accession>
<comment type="caution">
    <text evidence="2">The sequence shown here is derived from an EMBL/GenBank/DDBJ whole genome shotgun (WGS) entry which is preliminary data.</text>
</comment>
<dbReference type="Proteomes" id="UP000680670">
    <property type="component" value="Unassembled WGS sequence"/>
</dbReference>
<evidence type="ECO:0000313" key="3">
    <source>
        <dbReference type="Proteomes" id="UP000287296"/>
    </source>
</evidence>
<dbReference type="Proteomes" id="UP000287296">
    <property type="component" value="Unassembled WGS sequence"/>
</dbReference>
<dbReference type="EMBL" id="QYTW02000009">
    <property type="protein sequence ID" value="RST59638.1"/>
    <property type="molecule type" value="Genomic_DNA"/>
</dbReference>
<organism evidence="2 3">
    <name type="scientific">Siminovitchia terrae</name>
    <name type="common">Bacillus terrae</name>
    <dbReference type="NCBI Taxonomy" id="1914933"/>
    <lineage>
        <taxon>Bacteria</taxon>
        <taxon>Bacillati</taxon>
        <taxon>Bacillota</taxon>
        <taxon>Bacilli</taxon>
        <taxon>Bacillales</taxon>
        <taxon>Bacillaceae</taxon>
        <taxon>Siminovitchia</taxon>
    </lineage>
</organism>
<name>A0A429X871_SIMTE</name>
<dbReference type="EMBL" id="BORJ01000011">
    <property type="protein sequence ID" value="GIN97795.1"/>
    <property type="molecule type" value="Genomic_DNA"/>
</dbReference>
<proteinExistence type="predicted"/>
<dbReference type="InterPro" id="IPR036291">
    <property type="entry name" value="NAD(P)-bd_dom_sf"/>
</dbReference>
<keyword evidence="4" id="KW-1185">Reference proteome</keyword>
<sequence length="203" mass="23306">MKTAVLFGARQDFGFELCSLLLEKGYEVFAIDHRDWITDKQEENWLLIGRNANVRYKELSSEEESIHQALMEEECLYIIPTIDYFNRCNINAMEQLLAQLQGFLERKSIKECLLLIHPSATERTQSSFAGKLAALIESLKKIHHVKEFCLSDILREEEPLASENEKWDNAAENTVGLHKSNISVAAKEAVSHIEQQKLLENNN</sequence>
<dbReference type="AlphaFoldDB" id="A0A429X871"/>
<dbReference type="SUPFAM" id="SSF51735">
    <property type="entry name" value="NAD(P)-binding Rossmann-fold domains"/>
    <property type="match status" value="1"/>
</dbReference>
<protein>
    <submittedName>
        <fullName evidence="2">Uncharacterized protein</fullName>
    </submittedName>
</protein>